<feature type="non-terminal residue" evidence="1">
    <location>
        <position position="1"/>
    </location>
</feature>
<dbReference type="AlphaFoldDB" id="A0A6S7LJQ9"/>
<reference evidence="1" key="1">
    <citation type="submission" date="2020-04" db="EMBL/GenBank/DDBJ databases">
        <authorList>
            <person name="Alioto T."/>
            <person name="Alioto T."/>
            <person name="Gomez Garrido J."/>
        </authorList>
    </citation>
    <scope>NUCLEOTIDE SEQUENCE</scope>
    <source>
        <strain evidence="1">A484AB</strain>
    </source>
</reference>
<dbReference type="OrthoDB" id="5965133at2759"/>
<accession>A0A6S7LJQ9</accession>
<dbReference type="PANTHER" id="PTHR33845">
    <property type="entry name" value="C2H2-TYPE DOMAIN-CONTAINING PROTEIN"/>
    <property type="match status" value="1"/>
</dbReference>
<sequence>MEKQHQLRSIQQDKARTDILAKLGENSILSTQDWAMKFLQQKYRETQTDWFGKRGISWYISVVVRWLADGKLQHQVFVHIVENCSQDTDVVIPIMQHTLTELKKENPNITSAAYCQDNAGCYHSGPMLAACCLMEETTGITVHQVDFSDPQGVPGSFCTSTFNCGFSAGDFVDITPTRRTKTDKVVDRDADDDDNENEVYGDRKEKLPELFSCPTEGCIKNYHRYSSLESHLEYGVCKLQLERQSLLDKAKAVYVEKLLHGAGEQPVMKSSDTLLDNRNDMLPQGWALRTTKSSKRFNERQKSYLNEKFNIGNETGHKRRRFTLNEFLTPQQIQSYFSRKASKQKKGQVQPVDRPEDR</sequence>
<gene>
    <name evidence="1" type="ORF">PACLA_8A003769</name>
</gene>
<organism evidence="1 2">
    <name type="scientific">Paramuricea clavata</name>
    <name type="common">Red gorgonian</name>
    <name type="synonym">Violescent sea-whip</name>
    <dbReference type="NCBI Taxonomy" id="317549"/>
    <lineage>
        <taxon>Eukaryota</taxon>
        <taxon>Metazoa</taxon>
        <taxon>Cnidaria</taxon>
        <taxon>Anthozoa</taxon>
        <taxon>Octocorallia</taxon>
        <taxon>Malacalcyonacea</taxon>
        <taxon>Plexauridae</taxon>
        <taxon>Paramuricea</taxon>
    </lineage>
</organism>
<dbReference type="PANTHER" id="PTHR33845:SF1">
    <property type="entry name" value="C2H2-TYPE DOMAIN-CONTAINING PROTEIN"/>
    <property type="match status" value="1"/>
</dbReference>
<comment type="caution">
    <text evidence="1">The sequence shown here is derived from an EMBL/GenBank/DDBJ whole genome shotgun (WGS) entry which is preliminary data.</text>
</comment>
<proteinExistence type="predicted"/>
<protein>
    <submittedName>
        <fullName evidence="1">Chromatin modification-related YNG2</fullName>
    </submittedName>
</protein>
<dbReference type="Proteomes" id="UP001152795">
    <property type="component" value="Unassembled WGS sequence"/>
</dbReference>
<dbReference type="EMBL" id="CACRXK020019063">
    <property type="protein sequence ID" value="CAB4033229.1"/>
    <property type="molecule type" value="Genomic_DNA"/>
</dbReference>
<evidence type="ECO:0000313" key="1">
    <source>
        <dbReference type="EMBL" id="CAB4033229.1"/>
    </source>
</evidence>
<evidence type="ECO:0000313" key="2">
    <source>
        <dbReference type="Proteomes" id="UP001152795"/>
    </source>
</evidence>
<name>A0A6S7LJQ9_PARCT</name>
<keyword evidence="2" id="KW-1185">Reference proteome</keyword>